<dbReference type="Pfam" id="PF10444">
    <property type="entry name" value="Nbl1_Borealin_N"/>
    <property type="match status" value="1"/>
</dbReference>
<evidence type="ECO:0000259" key="2">
    <source>
        <dbReference type="Pfam" id="PF10444"/>
    </source>
</evidence>
<feature type="region of interest" description="Disordered" evidence="1">
    <location>
        <begin position="393"/>
        <end position="442"/>
    </location>
</feature>
<dbReference type="AlphaFoldDB" id="A0A167WH23"/>
<gene>
    <name evidence="3" type="ORF">AAP_04629</name>
</gene>
<feature type="compositionally biased region" description="Low complexity" evidence="1">
    <location>
        <begin position="417"/>
        <end position="429"/>
    </location>
</feature>
<dbReference type="OrthoDB" id="2392550at2759"/>
<feature type="compositionally biased region" description="Basic and acidic residues" evidence="1">
    <location>
        <begin position="296"/>
        <end position="316"/>
    </location>
</feature>
<feature type="region of interest" description="Disordered" evidence="1">
    <location>
        <begin position="490"/>
        <end position="572"/>
    </location>
</feature>
<name>A0A167WH23_9EURO</name>
<evidence type="ECO:0000256" key="1">
    <source>
        <dbReference type="SAM" id="MobiDB-lite"/>
    </source>
</evidence>
<accession>A0A167WH23</accession>
<protein>
    <submittedName>
        <fullName evidence="3">Borealin-lik</fullName>
    </submittedName>
</protein>
<evidence type="ECO:0000313" key="3">
    <source>
        <dbReference type="EMBL" id="KZZ88837.1"/>
    </source>
</evidence>
<comment type="caution">
    <text evidence="3">The sequence shown here is derived from an EMBL/GenBank/DDBJ whole genome shotgun (WGS) entry which is preliminary data.</text>
</comment>
<feature type="compositionally biased region" description="Low complexity" evidence="1">
    <location>
        <begin position="1"/>
        <end position="15"/>
    </location>
</feature>
<feature type="domain" description="Borealin N-terminal" evidence="2">
    <location>
        <begin position="62"/>
        <end position="118"/>
    </location>
</feature>
<organism evidence="3 4">
    <name type="scientific">Ascosphaera apis ARSEF 7405</name>
    <dbReference type="NCBI Taxonomy" id="392613"/>
    <lineage>
        <taxon>Eukaryota</taxon>
        <taxon>Fungi</taxon>
        <taxon>Dikarya</taxon>
        <taxon>Ascomycota</taxon>
        <taxon>Pezizomycotina</taxon>
        <taxon>Eurotiomycetes</taxon>
        <taxon>Eurotiomycetidae</taxon>
        <taxon>Onygenales</taxon>
        <taxon>Ascosphaeraceae</taxon>
        <taxon>Ascosphaera</taxon>
    </lineage>
</organism>
<dbReference type="Proteomes" id="UP000242877">
    <property type="component" value="Unassembled WGS sequence"/>
</dbReference>
<feature type="compositionally biased region" description="Low complexity" evidence="1">
    <location>
        <begin position="212"/>
        <end position="230"/>
    </location>
</feature>
<reference evidence="3 4" key="1">
    <citation type="journal article" date="2016" name="Genome Biol. Evol.">
        <title>Divergent and convergent evolution of fungal pathogenicity.</title>
        <authorList>
            <person name="Shang Y."/>
            <person name="Xiao G."/>
            <person name="Zheng P."/>
            <person name="Cen K."/>
            <person name="Zhan S."/>
            <person name="Wang C."/>
        </authorList>
    </citation>
    <scope>NUCLEOTIDE SEQUENCE [LARGE SCALE GENOMIC DNA]</scope>
    <source>
        <strain evidence="3 4">ARSEF 7405</strain>
    </source>
</reference>
<keyword evidence="4" id="KW-1185">Reference proteome</keyword>
<proteinExistence type="predicted"/>
<feature type="region of interest" description="Disordered" evidence="1">
    <location>
        <begin position="1"/>
        <end position="52"/>
    </location>
</feature>
<evidence type="ECO:0000313" key="4">
    <source>
        <dbReference type="Proteomes" id="UP000242877"/>
    </source>
</evidence>
<dbReference type="EMBL" id="AZGZ01000023">
    <property type="protein sequence ID" value="KZZ88837.1"/>
    <property type="molecule type" value="Genomic_DNA"/>
</dbReference>
<feature type="compositionally biased region" description="Low complexity" evidence="1">
    <location>
        <begin position="127"/>
        <end position="161"/>
    </location>
</feature>
<sequence>MATATITTTLHPTPTQSHHIRLSPAPSRKRNHQNAAPPITNVTTQNDIDGPRQPKLRITASQKQALIENLQLEITERARNLRAQYSLQATDLRSRIERRINRIPVALRKVKMGELMAKHEEQKNRQSSEAAADTTTESAAEETTAPSAPAPAAAPAAGAGTVRKVSKRHLSPEKDVLGPNHGGHHQSGANGANPSRVVKKKKANNPSANVLPSPSQTQSQSQSDAQQQEQEQAHHITTTPSPADDKENEPYLEPNIGVNVIKLQPRPIGDATSPLKNTKRRNSPTHLPLPHSPTRRLHDAAAREREREREREENEARVLTPKSPNHLISGRASPLKQIELVISPTKKNIRTPAPLHSATLPLRGAMNNSNHKGMMNNHTFTRMTRPATVMGFHRSGSPTLKNGAIYTDRESDDDISRPTSSSTQKSTSTARFGRPRAQTNAASTMTTPLAGSKIGSAVKNSAAMYGHSRHNTVASATPSRTAKTVGYSGFTSATKHKRPGLPKMGSNDSLASQHGGTRSGITGSGRDKAQTGMGIGTVRKNGTVTRPTTALGTYSSSIPGSTRKVVRKKAAA</sequence>
<dbReference type="InterPro" id="IPR018851">
    <property type="entry name" value="Borealin_N"/>
</dbReference>
<feature type="region of interest" description="Disordered" evidence="1">
    <location>
        <begin position="118"/>
        <end position="329"/>
    </location>
</feature>
<dbReference type="VEuPathDB" id="FungiDB:AAP_04629"/>
<feature type="compositionally biased region" description="Polar residues" evidence="1">
    <location>
        <begin position="540"/>
        <end position="560"/>
    </location>
</feature>